<evidence type="ECO:0000313" key="4">
    <source>
        <dbReference type="Proteomes" id="UP001595699"/>
    </source>
</evidence>
<dbReference type="SUPFAM" id="SSF47413">
    <property type="entry name" value="lambda repressor-like DNA-binding domains"/>
    <property type="match status" value="1"/>
</dbReference>
<dbReference type="Pfam" id="PF07883">
    <property type="entry name" value="Cupin_2"/>
    <property type="match status" value="1"/>
</dbReference>
<dbReference type="SUPFAM" id="SSF51182">
    <property type="entry name" value="RmlC-like cupins"/>
    <property type="match status" value="1"/>
</dbReference>
<keyword evidence="1" id="KW-0238">DNA-binding</keyword>
<proteinExistence type="predicted"/>
<evidence type="ECO:0000259" key="2">
    <source>
        <dbReference type="PROSITE" id="PS50943"/>
    </source>
</evidence>
<dbReference type="PROSITE" id="PS50943">
    <property type="entry name" value="HTH_CROC1"/>
    <property type="match status" value="1"/>
</dbReference>
<comment type="caution">
    <text evidence="3">The sequence shown here is derived from an EMBL/GenBank/DDBJ whole genome shotgun (WGS) entry which is preliminary data.</text>
</comment>
<dbReference type="PANTHER" id="PTHR46797:SF1">
    <property type="entry name" value="METHYLPHOSPHONATE SYNTHASE"/>
    <property type="match status" value="1"/>
</dbReference>
<dbReference type="InterPro" id="IPR010982">
    <property type="entry name" value="Lambda_DNA-bd_dom_sf"/>
</dbReference>
<dbReference type="SMART" id="SM00530">
    <property type="entry name" value="HTH_XRE"/>
    <property type="match status" value="1"/>
</dbReference>
<accession>A0ABV7Y6F4</accession>
<evidence type="ECO:0000256" key="1">
    <source>
        <dbReference type="ARBA" id="ARBA00023125"/>
    </source>
</evidence>
<dbReference type="InterPro" id="IPR050807">
    <property type="entry name" value="TransReg_Diox_bact_type"/>
</dbReference>
<keyword evidence="4" id="KW-1185">Reference proteome</keyword>
<dbReference type="InterPro" id="IPR013096">
    <property type="entry name" value="Cupin_2"/>
</dbReference>
<dbReference type="InterPro" id="IPR011051">
    <property type="entry name" value="RmlC_Cupin_sf"/>
</dbReference>
<evidence type="ECO:0000313" key="3">
    <source>
        <dbReference type="EMBL" id="MFC3760293.1"/>
    </source>
</evidence>
<dbReference type="Pfam" id="PF01381">
    <property type="entry name" value="HTH_3"/>
    <property type="match status" value="1"/>
</dbReference>
<dbReference type="Gene3D" id="1.10.260.40">
    <property type="entry name" value="lambda repressor-like DNA-binding domains"/>
    <property type="match status" value="1"/>
</dbReference>
<reference evidence="4" key="1">
    <citation type="journal article" date="2019" name="Int. J. Syst. Evol. Microbiol.">
        <title>The Global Catalogue of Microorganisms (GCM) 10K type strain sequencing project: providing services to taxonomists for standard genome sequencing and annotation.</title>
        <authorList>
            <consortium name="The Broad Institute Genomics Platform"/>
            <consortium name="The Broad Institute Genome Sequencing Center for Infectious Disease"/>
            <person name="Wu L."/>
            <person name="Ma J."/>
        </authorList>
    </citation>
    <scope>NUCLEOTIDE SEQUENCE [LARGE SCALE GENOMIC DNA]</scope>
    <source>
        <strain evidence="4">CGMCC 4.7241</strain>
    </source>
</reference>
<dbReference type="Proteomes" id="UP001595699">
    <property type="component" value="Unassembled WGS sequence"/>
</dbReference>
<dbReference type="EMBL" id="JBHRZH010000005">
    <property type="protein sequence ID" value="MFC3760293.1"/>
    <property type="molecule type" value="Genomic_DNA"/>
</dbReference>
<sequence>MSPSELPAVGERIRAERLRQDLSLRSLAREVGVSASMISQIETGRSRPSVSTLYAITSALGISIEDVFDAAESAAVPVVSGGPPTTVLEALGSSLGMRLGPLVSPSSRQVLVLDSGVTWERLGALPPHATDFLRITYDPGGTSSSSGELMRHSGSEYGLLLSGELVLTLGFDEHHLTPGDSVSFESSTPHRYRNDGTEPAVGIWFVTG</sequence>
<protein>
    <submittedName>
        <fullName evidence="3">Helix-turn-helix domain-containing protein</fullName>
    </submittedName>
</protein>
<dbReference type="InterPro" id="IPR014710">
    <property type="entry name" value="RmlC-like_jellyroll"/>
</dbReference>
<dbReference type="RefSeq" id="WP_205122647.1">
    <property type="nucleotide sequence ID" value="NZ_JAFBCM010000001.1"/>
</dbReference>
<gene>
    <name evidence="3" type="ORF">ACFOUW_05550</name>
</gene>
<dbReference type="Gene3D" id="2.60.120.10">
    <property type="entry name" value="Jelly Rolls"/>
    <property type="match status" value="1"/>
</dbReference>
<dbReference type="InterPro" id="IPR001387">
    <property type="entry name" value="Cro/C1-type_HTH"/>
</dbReference>
<organism evidence="3 4">
    <name type="scientific">Tenggerimyces flavus</name>
    <dbReference type="NCBI Taxonomy" id="1708749"/>
    <lineage>
        <taxon>Bacteria</taxon>
        <taxon>Bacillati</taxon>
        <taxon>Actinomycetota</taxon>
        <taxon>Actinomycetes</taxon>
        <taxon>Propionibacteriales</taxon>
        <taxon>Nocardioidaceae</taxon>
        <taxon>Tenggerimyces</taxon>
    </lineage>
</organism>
<feature type="domain" description="HTH cro/C1-type" evidence="2">
    <location>
        <begin position="13"/>
        <end position="67"/>
    </location>
</feature>
<name>A0ABV7Y6F4_9ACTN</name>
<dbReference type="PANTHER" id="PTHR46797">
    <property type="entry name" value="HTH-TYPE TRANSCRIPTIONAL REGULATOR"/>
    <property type="match status" value="1"/>
</dbReference>
<dbReference type="CDD" id="cd02209">
    <property type="entry name" value="cupin_XRE_C"/>
    <property type="match status" value="1"/>
</dbReference>
<dbReference type="CDD" id="cd00093">
    <property type="entry name" value="HTH_XRE"/>
    <property type="match status" value="1"/>
</dbReference>